<feature type="transmembrane region" description="Helical" evidence="2">
    <location>
        <begin position="111"/>
        <end position="133"/>
    </location>
</feature>
<feature type="domain" description="CAAX prenyl protease 2/Lysostaphin resistance protein A-like" evidence="3">
    <location>
        <begin position="193"/>
        <end position="284"/>
    </location>
</feature>
<organism evidence="4 5">
    <name type="scientific">Cellulomonas chitinilytica</name>
    <dbReference type="NCBI Taxonomy" id="398759"/>
    <lineage>
        <taxon>Bacteria</taxon>
        <taxon>Bacillati</taxon>
        <taxon>Actinomycetota</taxon>
        <taxon>Actinomycetes</taxon>
        <taxon>Micrococcales</taxon>
        <taxon>Cellulomonadaceae</taxon>
        <taxon>Cellulomonas</taxon>
    </lineage>
</organism>
<name>A0A919P477_9CELL</name>
<dbReference type="AlphaFoldDB" id="A0A919P477"/>
<keyword evidence="4" id="KW-0378">Hydrolase</keyword>
<feature type="transmembrane region" description="Helical" evidence="2">
    <location>
        <begin position="154"/>
        <end position="174"/>
    </location>
</feature>
<evidence type="ECO:0000313" key="4">
    <source>
        <dbReference type="EMBL" id="GIG21960.1"/>
    </source>
</evidence>
<dbReference type="InterPro" id="IPR003675">
    <property type="entry name" value="Rce1/LyrA-like_dom"/>
</dbReference>
<dbReference type="Pfam" id="PF02517">
    <property type="entry name" value="Rce1-like"/>
    <property type="match status" value="1"/>
</dbReference>
<dbReference type="RefSeq" id="WP_203755605.1">
    <property type="nucleotide sequence ID" value="NZ_BONK01000009.1"/>
</dbReference>
<dbReference type="GO" id="GO:0080120">
    <property type="term" value="P:CAAX-box protein maturation"/>
    <property type="evidence" value="ECO:0007669"/>
    <property type="project" value="UniProtKB-ARBA"/>
</dbReference>
<feature type="region of interest" description="Disordered" evidence="1">
    <location>
        <begin position="1"/>
        <end position="54"/>
    </location>
</feature>
<evidence type="ECO:0000256" key="2">
    <source>
        <dbReference type="SAM" id="Phobius"/>
    </source>
</evidence>
<keyword evidence="2" id="KW-0472">Membrane</keyword>
<evidence type="ECO:0000259" key="3">
    <source>
        <dbReference type="Pfam" id="PF02517"/>
    </source>
</evidence>
<keyword evidence="4" id="KW-0645">Protease</keyword>
<comment type="caution">
    <text evidence="4">The sequence shown here is derived from an EMBL/GenBank/DDBJ whole genome shotgun (WGS) entry which is preliminary data.</text>
</comment>
<reference evidence="4" key="1">
    <citation type="submission" date="2021-01" db="EMBL/GenBank/DDBJ databases">
        <title>Whole genome shotgun sequence of Cellulomonas chitinilytica NBRC 110799.</title>
        <authorList>
            <person name="Komaki H."/>
            <person name="Tamura T."/>
        </authorList>
    </citation>
    <scope>NUCLEOTIDE SEQUENCE</scope>
    <source>
        <strain evidence="4">NBRC 110799</strain>
    </source>
</reference>
<evidence type="ECO:0000256" key="1">
    <source>
        <dbReference type="SAM" id="MobiDB-lite"/>
    </source>
</evidence>
<dbReference type="Proteomes" id="UP000632740">
    <property type="component" value="Unassembled WGS sequence"/>
</dbReference>
<dbReference type="GO" id="GO:0006508">
    <property type="term" value="P:proteolysis"/>
    <property type="evidence" value="ECO:0007669"/>
    <property type="project" value="UniProtKB-KW"/>
</dbReference>
<feature type="transmembrane region" description="Helical" evidence="2">
    <location>
        <begin position="194"/>
        <end position="218"/>
    </location>
</feature>
<proteinExistence type="predicted"/>
<dbReference type="EMBL" id="BONK01000009">
    <property type="protein sequence ID" value="GIG21960.1"/>
    <property type="molecule type" value="Genomic_DNA"/>
</dbReference>
<feature type="transmembrane region" description="Helical" evidence="2">
    <location>
        <begin position="273"/>
        <end position="293"/>
    </location>
</feature>
<sequence length="304" mass="32727">MTAKGAPDEHALPSSGPAGAGLTTSDVADPATGGDGPGPDGPGRSAVPPPSERAVRRRLTTEIWIVLGLSLGRSGIYAMVAILDRLTAGPPLGDQTTTLNPSRSPRPWLDLIYQVLQIGFALIPVALALYLLSANGRSAVRRIGLDVTRPWRDLGVGAGLAAAIGIPGLGLYAIGRAVGITVQVQAEALNSAWWTIPVLLFAAIQNALLEEVIAVGYLMERLRDLRWRTPLIVFASALLRGSYHLYQGWGPFFGNFVMGLVFAEYYRRRRRVMPLVVAHTIMDMVVFVGYASIPDEWRDALHLS</sequence>
<dbReference type="GO" id="GO:0004175">
    <property type="term" value="F:endopeptidase activity"/>
    <property type="evidence" value="ECO:0007669"/>
    <property type="project" value="UniProtKB-ARBA"/>
</dbReference>
<gene>
    <name evidence="4" type="ORF">Cch01nite_26840</name>
</gene>
<keyword evidence="5" id="KW-1185">Reference proteome</keyword>
<keyword evidence="2" id="KW-0812">Transmembrane</keyword>
<feature type="transmembrane region" description="Helical" evidence="2">
    <location>
        <begin position="63"/>
        <end position="83"/>
    </location>
</feature>
<accession>A0A919P477</accession>
<keyword evidence="2" id="KW-1133">Transmembrane helix</keyword>
<evidence type="ECO:0000313" key="5">
    <source>
        <dbReference type="Proteomes" id="UP000632740"/>
    </source>
</evidence>
<feature type="compositionally biased region" description="Basic and acidic residues" evidence="1">
    <location>
        <begin position="1"/>
        <end position="11"/>
    </location>
</feature>
<protein>
    <submittedName>
        <fullName evidence="4">CAAX amino protease</fullName>
    </submittedName>
</protein>